<dbReference type="GeneID" id="25298622"/>
<organism evidence="1 2">
    <name type="scientific">Rhinocladiella mackenziei CBS 650.93</name>
    <dbReference type="NCBI Taxonomy" id="1442369"/>
    <lineage>
        <taxon>Eukaryota</taxon>
        <taxon>Fungi</taxon>
        <taxon>Dikarya</taxon>
        <taxon>Ascomycota</taxon>
        <taxon>Pezizomycotina</taxon>
        <taxon>Eurotiomycetes</taxon>
        <taxon>Chaetothyriomycetidae</taxon>
        <taxon>Chaetothyriales</taxon>
        <taxon>Herpotrichiellaceae</taxon>
        <taxon>Rhinocladiella</taxon>
    </lineage>
</organism>
<evidence type="ECO:0000313" key="1">
    <source>
        <dbReference type="EMBL" id="KIX00412.1"/>
    </source>
</evidence>
<accession>A0A0D2FEC4</accession>
<dbReference type="EMBL" id="KN847483">
    <property type="protein sequence ID" value="KIX00412.1"/>
    <property type="molecule type" value="Genomic_DNA"/>
</dbReference>
<keyword evidence="2" id="KW-1185">Reference proteome</keyword>
<proteinExistence type="predicted"/>
<dbReference type="HOGENOM" id="CLU_1971728_0_0_1"/>
<dbReference type="Proteomes" id="UP000053617">
    <property type="component" value="Unassembled WGS sequence"/>
</dbReference>
<name>A0A0D2FEC4_9EURO</name>
<evidence type="ECO:0000313" key="2">
    <source>
        <dbReference type="Proteomes" id="UP000053617"/>
    </source>
</evidence>
<protein>
    <submittedName>
        <fullName evidence="1">Uncharacterized protein</fullName>
    </submittedName>
</protein>
<dbReference type="VEuPathDB" id="FungiDB:Z518_10551"/>
<dbReference type="AlphaFoldDB" id="A0A0D2FEC4"/>
<gene>
    <name evidence="1" type="ORF">Z518_10551</name>
</gene>
<reference evidence="1 2" key="1">
    <citation type="submission" date="2015-01" db="EMBL/GenBank/DDBJ databases">
        <title>The Genome Sequence of Rhinocladiella mackenzie CBS 650.93.</title>
        <authorList>
            <consortium name="The Broad Institute Genomics Platform"/>
            <person name="Cuomo C."/>
            <person name="de Hoog S."/>
            <person name="Gorbushina A."/>
            <person name="Stielow B."/>
            <person name="Teixiera M."/>
            <person name="Abouelleil A."/>
            <person name="Chapman S.B."/>
            <person name="Priest M."/>
            <person name="Young S.K."/>
            <person name="Wortman J."/>
            <person name="Nusbaum C."/>
            <person name="Birren B."/>
        </authorList>
    </citation>
    <scope>NUCLEOTIDE SEQUENCE [LARGE SCALE GENOMIC DNA]</scope>
    <source>
        <strain evidence="1 2">CBS 650.93</strain>
    </source>
</reference>
<dbReference type="RefSeq" id="XP_013267548.1">
    <property type="nucleotide sequence ID" value="XM_013412094.1"/>
</dbReference>
<sequence>MKARPYIGLEAKMTKRHPHGSSGDVRVAICPKTRIHLSTHVGVRKNWIQNQSLAYHRIPVGRHAVENEPFQNYARILVIFSAMLAHVHHVPLWGQSKPVSAARKTPQDDVLKPTMKRVGAAVLSVAI</sequence>